<comment type="similarity">
    <text evidence="2 6">Belongs to the Mediator complex subunit 17 family.</text>
</comment>
<sequence>MDEKSSNAVGVTLFPADYEAVEMVTDQGKEILQREFLEAQLFLHSIRELERVRVERIKKKRKTKVAAAEQNNEIETENADELIVTADKQKDAKKEDVNEENDIIDPRIYYRPMVSELQAATAELHQLINSIDLIRRHEFLEEMRCIRENTAPKREELEYVVEAKRAHVKESGSILLNGVQALAKTVEKESIFFQGVTEMLRNWKICAPIHGNIPKPFRAGEPLAVDCSYGSAGSLFVPQHRSIADLAYAELSRTEKGLILVKTPENFLARTIQLKLIAKDTGKEGKYTLPSPPLLHKTKTEMDKLDDKPADLKVLSNRNESILKAVQFSIFCEELFYTLMKEALHDASKWTDTAYDISNYDVKKHNKDDSSSSGTHISVLHVLDDEIHLRVNERYHLTIKLIDMESIPKNSADQTEDDTKTEDDNFAAKEEQTNLCYTREEPQKVGSVSLSKRSSSETQCAASSLSAIPPSSDEAYLTQTCRYAVLLLQQELRTRHGRNDISRALLYTGLNVSAMGGGTINLSNPGGGVAGMGHANETYKLNNGPGTLATVLKVLAHNLLKKEVACFLDEISSVLSFQKQQTSASTRILDDGSLQPICDSVRGIYLAYRWKTCAFDSTLSAFDLVIGKNFSTEVLITGARILLQTGMASQSEASGVEGLREFVEMNVCSQVALALHQDALSFGLKQSSMNLDRTSVRLVVAGEWDGSCIGEGRVSDTRKVGTVFLRPYFSCDGSLAIKCSLQAIDTSRLAPVQATLPRPAAGEVHKLKWRRIPGSSDTMKLLWLLQRTGVLNEPYKETIKSEKAPVSNGIEGLSGKGTR</sequence>
<evidence type="ECO:0000313" key="8">
    <source>
        <dbReference type="Proteomes" id="UP000294530"/>
    </source>
</evidence>
<dbReference type="GO" id="GO:0070847">
    <property type="term" value="C:core mediator complex"/>
    <property type="evidence" value="ECO:0007669"/>
    <property type="project" value="TreeGrafter"/>
</dbReference>
<gene>
    <name evidence="6" type="primary">MED17</name>
    <name evidence="7" type="ORF">CCR75_005461</name>
</gene>
<dbReference type="AlphaFoldDB" id="A0A976IJ75"/>
<keyword evidence="6" id="KW-0010">Activator</keyword>
<reference evidence="7 8" key="1">
    <citation type="journal article" date="2021" name="Genome Biol.">
        <title>AFLAP: assembly-free linkage analysis pipeline using k-mers from genome sequencing data.</title>
        <authorList>
            <person name="Fletcher K."/>
            <person name="Zhang L."/>
            <person name="Gil J."/>
            <person name="Han R."/>
            <person name="Cavanaugh K."/>
            <person name="Michelmore R."/>
        </authorList>
    </citation>
    <scope>NUCLEOTIDE SEQUENCE [LARGE SCALE GENOMIC DNA]</scope>
    <source>
        <strain evidence="7 8">SF5</strain>
    </source>
</reference>
<evidence type="ECO:0000256" key="4">
    <source>
        <dbReference type="ARBA" id="ARBA00023163"/>
    </source>
</evidence>
<keyword evidence="4 6" id="KW-0804">Transcription</keyword>
<dbReference type="Pfam" id="PF10156">
    <property type="entry name" value="Med17"/>
    <property type="match status" value="1"/>
</dbReference>
<comment type="caution">
    <text evidence="7">The sequence shown here is derived from an EMBL/GenBank/DDBJ whole genome shotgun (WGS) entry which is preliminary data.</text>
</comment>
<name>A0A976IJ75_BRELC</name>
<evidence type="ECO:0000256" key="2">
    <source>
        <dbReference type="ARBA" id="ARBA00005635"/>
    </source>
</evidence>
<proteinExistence type="inferred from homology"/>
<dbReference type="InterPro" id="IPR019313">
    <property type="entry name" value="Mediator_Med17"/>
</dbReference>
<dbReference type="GO" id="GO:0003712">
    <property type="term" value="F:transcription coregulator activity"/>
    <property type="evidence" value="ECO:0007669"/>
    <property type="project" value="InterPro"/>
</dbReference>
<comment type="subcellular location">
    <subcellularLocation>
        <location evidence="1 6">Nucleus</location>
    </subcellularLocation>
</comment>
<comment type="function">
    <text evidence="6">Component of the Mediator complex, a coactivator involved in the regulated transcription of nearly all RNA polymerase II-dependent genes. Mediator functions as a bridge to convey information from gene-specific regulatory proteins to the basal RNA polymerase II transcription machinery. Mediator is recruited to promoters by direct interactions with regulatory proteins and serves as a scaffold for the assembly of a functional preinitiation complex with RNA polymerase II and the general transcription factors.</text>
</comment>
<accession>A0A976IJ75</accession>
<keyword evidence="3 6" id="KW-0805">Transcription regulation</keyword>
<dbReference type="GO" id="GO:0006357">
    <property type="term" value="P:regulation of transcription by RNA polymerase II"/>
    <property type="evidence" value="ECO:0007669"/>
    <property type="project" value="InterPro"/>
</dbReference>
<evidence type="ECO:0000256" key="6">
    <source>
        <dbReference type="RuleBase" id="RU364140"/>
    </source>
</evidence>
<evidence type="ECO:0000256" key="1">
    <source>
        <dbReference type="ARBA" id="ARBA00004123"/>
    </source>
</evidence>
<protein>
    <recommendedName>
        <fullName evidence="6">Mediator of RNA polymerase II transcription subunit 17</fullName>
    </recommendedName>
    <alternativeName>
        <fullName evidence="6">Mediator complex subunit 17</fullName>
    </alternativeName>
</protein>
<evidence type="ECO:0000313" key="7">
    <source>
        <dbReference type="EMBL" id="TDH72812.1"/>
    </source>
</evidence>
<dbReference type="OrthoDB" id="161419at2759"/>
<dbReference type="EMBL" id="SHOA02000036">
    <property type="protein sequence ID" value="TDH72812.1"/>
    <property type="molecule type" value="Genomic_DNA"/>
</dbReference>
<keyword evidence="8" id="KW-1185">Reference proteome</keyword>
<evidence type="ECO:0000256" key="5">
    <source>
        <dbReference type="ARBA" id="ARBA00023242"/>
    </source>
</evidence>
<organism evidence="7 8">
    <name type="scientific">Bremia lactucae</name>
    <name type="common">Lettuce downy mildew</name>
    <dbReference type="NCBI Taxonomy" id="4779"/>
    <lineage>
        <taxon>Eukaryota</taxon>
        <taxon>Sar</taxon>
        <taxon>Stramenopiles</taxon>
        <taxon>Oomycota</taxon>
        <taxon>Peronosporomycetes</taxon>
        <taxon>Peronosporales</taxon>
        <taxon>Peronosporaceae</taxon>
        <taxon>Bremia</taxon>
    </lineage>
</organism>
<comment type="subunit">
    <text evidence="6">Component of the Mediator complex.</text>
</comment>
<dbReference type="PANTHER" id="PTHR13114">
    <property type="entry name" value="MEDIATOR OF RNA POLYMERASE II TRANSCRIPTION SUBUNIT 17"/>
    <property type="match status" value="1"/>
</dbReference>
<keyword evidence="5 6" id="KW-0539">Nucleus</keyword>
<dbReference type="GO" id="GO:0016592">
    <property type="term" value="C:mediator complex"/>
    <property type="evidence" value="ECO:0007669"/>
    <property type="project" value="InterPro"/>
</dbReference>
<dbReference type="PANTHER" id="PTHR13114:SF7">
    <property type="entry name" value="MEDIATOR OF RNA POLYMERASE II TRANSCRIPTION SUBUNIT 17"/>
    <property type="match status" value="1"/>
</dbReference>
<dbReference type="Proteomes" id="UP000294530">
    <property type="component" value="Unassembled WGS sequence"/>
</dbReference>
<evidence type="ECO:0000256" key="3">
    <source>
        <dbReference type="ARBA" id="ARBA00023015"/>
    </source>
</evidence>